<dbReference type="InterPro" id="IPR052336">
    <property type="entry name" value="MlaD_Phospholipid_Transporter"/>
</dbReference>
<dbReference type="PANTHER" id="PTHR33371">
    <property type="entry name" value="INTERMEMBRANE PHOSPHOLIPID TRANSPORT SYSTEM BINDING PROTEIN MLAD-RELATED"/>
    <property type="match status" value="1"/>
</dbReference>
<evidence type="ECO:0000313" key="5">
    <source>
        <dbReference type="Proteomes" id="UP001597286"/>
    </source>
</evidence>
<keyword evidence="1" id="KW-0812">Transmembrane</keyword>
<keyword evidence="5" id="KW-1185">Reference proteome</keyword>
<evidence type="ECO:0000259" key="3">
    <source>
        <dbReference type="Pfam" id="PF11887"/>
    </source>
</evidence>
<comment type="caution">
    <text evidence="4">The sequence shown here is derived from an EMBL/GenBank/DDBJ whole genome shotgun (WGS) entry which is preliminary data.</text>
</comment>
<dbReference type="RefSeq" id="WP_378483670.1">
    <property type="nucleotide sequence ID" value="NZ_JBHUFB010000004.1"/>
</dbReference>
<dbReference type="NCBIfam" id="TIGR00996">
    <property type="entry name" value="Mtu_fam_mce"/>
    <property type="match status" value="1"/>
</dbReference>
<organism evidence="4 5">
    <name type="scientific">Rhodococcus gannanensis</name>
    <dbReference type="NCBI Taxonomy" id="1960308"/>
    <lineage>
        <taxon>Bacteria</taxon>
        <taxon>Bacillati</taxon>
        <taxon>Actinomycetota</taxon>
        <taxon>Actinomycetes</taxon>
        <taxon>Mycobacteriales</taxon>
        <taxon>Nocardiaceae</taxon>
        <taxon>Rhodococcus</taxon>
    </lineage>
</organism>
<feature type="domain" description="Mce/MlaD" evidence="2">
    <location>
        <begin position="39"/>
        <end position="112"/>
    </location>
</feature>
<dbReference type="EMBL" id="JBHUFB010000004">
    <property type="protein sequence ID" value="MFD1811115.1"/>
    <property type="molecule type" value="Genomic_DNA"/>
</dbReference>
<evidence type="ECO:0000256" key="1">
    <source>
        <dbReference type="SAM" id="Phobius"/>
    </source>
</evidence>
<keyword evidence="1" id="KW-0472">Membrane</keyword>
<sequence length="392" mass="41014">MTRSLRLRLTVFGLVGLIAVVWVAVRYAQLPQQAGVGRYAVTLELPDGAGLYPQANVTYRGTEIGRVTDLDAVPGGARAVLSLDSDVPVPADVDAEAHSMSAIGEQFVDLIPSSAGEPYLVEGSVIPRDRTSVPQRVGPTLDRLYAALSSVDPEALRRVLDESFTAVDGSGPTLADLVTSTGDLAEAAAADRDPLAALVTDAVPVLDPLAASSDTIRSWASSLATVTGEVASVDPALRSLLAGGAPAADETRALIERLRPTLPVLLANLTSVAQVAQVYNPAIEQLLVLYPPILASTQSAGLVNADDPGQNTFFLAQLNDPPPCTTGFLPAAERRPPTEMDTVPTPPGLYCSVAPEDPRSVRGSRNLPCLEYPGLRAATVQMCREAAGAEPR</sequence>
<dbReference type="PANTHER" id="PTHR33371:SF16">
    <property type="entry name" value="MCE-FAMILY PROTEIN MCE3F"/>
    <property type="match status" value="1"/>
</dbReference>
<protein>
    <submittedName>
        <fullName evidence="4">MCE family protein</fullName>
    </submittedName>
</protein>
<keyword evidence="1" id="KW-1133">Transmembrane helix</keyword>
<proteinExistence type="predicted"/>
<reference evidence="5" key="1">
    <citation type="journal article" date="2019" name="Int. J. Syst. Evol. Microbiol.">
        <title>The Global Catalogue of Microorganisms (GCM) 10K type strain sequencing project: providing services to taxonomists for standard genome sequencing and annotation.</title>
        <authorList>
            <consortium name="The Broad Institute Genomics Platform"/>
            <consortium name="The Broad Institute Genome Sequencing Center for Infectious Disease"/>
            <person name="Wu L."/>
            <person name="Ma J."/>
        </authorList>
    </citation>
    <scope>NUCLEOTIDE SEQUENCE [LARGE SCALE GENOMIC DNA]</scope>
    <source>
        <strain evidence="5">DT72</strain>
    </source>
</reference>
<dbReference type="InterPro" id="IPR005693">
    <property type="entry name" value="Mce"/>
</dbReference>
<dbReference type="InterPro" id="IPR024516">
    <property type="entry name" value="Mce_C"/>
</dbReference>
<dbReference type="Pfam" id="PF11887">
    <property type="entry name" value="Mce4_CUP1"/>
    <property type="match status" value="1"/>
</dbReference>
<name>A0ABW4NY58_9NOCA</name>
<dbReference type="Proteomes" id="UP001597286">
    <property type="component" value="Unassembled WGS sequence"/>
</dbReference>
<dbReference type="InterPro" id="IPR003399">
    <property type="entry name" value="Mce/MlaD"/>
</dbReference>
<feature type="transmembrane region" description="Helical" evidence="1">
    <location>
        <begin position="7"/>
        <end position="25"/>
    </location>
</feature>
<dbReference type="Pfam" id="PF02470">
    <property type="entry name" value="MlaD"/>
    <property type="match status" value="1"/>
</dbReference>
<feature type="domain" description="Mammalian cell entry C-terminal" evidence="3">
    <location>
        <begin position="120"/>
        <end position="287"/>
    </location>
</feature>
<accession>A0ABW4NY58</accession>
<evidence type="ECO:0000259" key="2">
    <source>
        <dbReference type="Pfam" id="PF02470"/>
    </source>
</evidence>
<gene>
    <name evidence="4" type="ORF">ACFSJG_02705</name>
</gene>
<evidence type="ECO:0000313" key="4">
    <source>
        <dbReference type="EMBL" id="MFD1811115.1"/>
    </source>
</evidence>